<name>A0A5C8P9T8_9HYPH</name>
<proteinExistence type="predicted"/>
<dbReference type="InterPro" id="IPR052512">
    <property type="entry name" value="4CMD/NDH-1_regulator"/>
</dbReference>
<accession>A0A5C8P9T8</accession>
<evidence type="ECO:0000313" key="2">
    <source>
        <dbReference type="EMBL" id="TXL70565.1"/>
    </source>
</evidence>
<dbReference type="SUPFAM" id="SSF69118">
    <property type="entry name" value="AhpD-like"/>
    <property type="match status" value="1"/>
</dbReference>
<keyword evidence="3" id="KW-1185">Reference proteome</keyword>
<dbReference type="Gene3D" id="1.20.1290.10">
    <property type="entry name" value="AhpD-like"/>
    <property type="match status" value="1"/>
</dbReference>
<dbReference type="PANTHER" id="PTHR33570:SF2">
    <property type="entry name" value="CARBOXYMUCONOLACTONE DECARBOXYLASE-LIKE DOMAIN-CONTAINING PROTEIN"/>
    <property type="match status" value="1"/>
</dbReference>
<reference evidence="2 3" key="1">
    <citation type="submission" date="2019-06" db="EMBL/GenBank/DDBJ databases">
        <title>New taxonomy in bacterial strain CC-CFT640, isolated from vineyard.</title>
        <authorList>
            <person name="Lin S.-Y."/>
            <person name="Tsai C.-F."/>
            <person name="Young C.-C."/>
        </authorList>
    </citation>
    <scope>NUCLEOTIDE SEQUENCE [LARGE SCALE GENOMIC DNA]</scope>
    <source>
        <strain evidence="2 3">CC-CFT640</strain>
    </source>
</reference>
<dbReference type="GO" id="GO:0051920">
    <property type="term" value="F:peroxiredoxin activity"/>
    <property type="evidence" value="ECO:0007669"/>
    <property type="project" value="InterPro"/>
</dbReference>
<feature type="domain" description="Carboxymuconolactone decarboxylase-like" evidence="1">
    <location>
        <begin position="138"/>
        <end position="218"/>
    </location>
</feature>
<sequence length="230" mass="25425">MDLRREARVECPGLALAADADAAGFLHRQRQRAVRGGVEVADIARDIEQRALRGQHAGSSGSRVPTIASHPCVAQRLQRLRGLRHALGCAFHLGGSQMTESDMYRKGSEIRRQLMGDSQVQKMAASVYDDPMMKKFGDYAREAVFGMLWSRPGLDLKTRALICVISDAATRAWPELAIHLRMARRQGWTEEELGEGLLHLAGYIGLPSVREAMLTAKEVFAEMRKEGEGA</sequence>
<dbReference type="AlphaFoldDB" id="A0A5C8P9T8"/>
<dbReference type="InterPro" id="IPR003779">
    <property type="entry name" value="CMD-like"/>
</dbReference>
<dbReference type="InterPro" id="IPR029032">
    <property type="entry name" value="AhpD-like"/>
</dbReference>
<protein>
    <recommendedName>
        <fullName evidence="1">Carboxymuconolactone decarboxylase-like domain-containing protein</fullName>
    </recommendedName>
</protein>
<dbReference type="PANTHER" id="PTHR33570">
    <property type="entry name" value="4-CARBOXYMUCONOLACTONE DECARBOXYLASE FAMILY PROTEIN"/>
    <property type="match status" value="1"/>
</dbReference>
<evidence type="ECO:0000259" key="1">
    <source>
        <dbReference type="Pfam" id="PF02627"/>
    </source>
</evidence>
<dbReference type="EMBL" id="VDUZ01000057">
    <property type="protein sequence ID" value="TXL70565.1"/>
    <property type="molecule type" value="Genomic_DNA"/>
</dbReference>
<gene>
    <name evidence="2" type="ORF">FHP25_34080</name>
</gene>
<dbReference type="Proteomes" id="UP000321638">
    <property type="component" value="Unassembled WGS sequence"/>
</dbReference>
<dbReference type="Pfam" id="PF02627">
    <property type="entry name" value="CMD"/>
    <property type="match status" value="1"/>
</dbReference>
<organism evidence="2 3">
    <name type="scientific">Vineibacter terrae</name>
    <dbReference type="NCBI Taxonomy" id="2586908"/>
    <lineage>
        <taxon>Bacteria</taxon>
        <taxon>Pseudomonadati</taxon>
        <taxon>Pseudomonadota</taxon>
        <taxon>Alphaproteobacteria</taxon>
        <taxon>Hyphomicrobiales</taxon>
        <taxon>Vineibacter</taxon>
    </lineage>
</organism>
<comment type="caution">
    <text evidence="2">The sequence shown here is derived from an EMBL/GenBank/DDBJ whole genome shotgun (WGS) entry which is preliminary data.</text>
</comment>
<dbReference type="OrthoDB" id="7507676at2"/>
<evidence type="ECO:0000313" key="3">
    <source>
        <dbReference type="Proteomes" id="UP000321638"/>
    </source>
</evidence>